<organism evidence="4 6">
    <name type="scientific">Volvox reticuliferus</name>
    <dbReference type="NCBI Taxonomy" id="1737510"/>
    <lineage>
        <taxon>Eukaryota</taxon>
        <taxon>Viridiplantae</taxon>
        <taxon>Chlorophyta</taxon>
        <taxon>core chlorophytes</taxon>
        <taxon>Chlorophyceae</taxon>
        <taxon>CS clade</taxon>
        <taxon>Chlamydomonadales</taxon>
        <taxon>Volvocaceae</taxon>
        <taxon>Volvox</taxon>
    </lineage>
</organism>
<feature type="chain" id="PRO_5035415684" description="Nucleotide-diphospho-sugar transferase domain-containing protein" evidence="2">
    <location>
        <begin position="30"/>
        <end position="333"/>
    </location>
</feature>
<dbReference type="InterPro" id="IPR044290">
    <property type="entry name" value="RRA1/2/3"/>
</dbReference>
<dbReference type="PANTHER" id="PTHR46581">
    <property type="entry name" value="ARABINOSYLTRANSFERASE RRA3"/>
    <property type="match status" value="1"/>
</dbReference>
<gene>
    <name evidence="4" type="ORF">Vretifemale_10747</name>
    <name evidence="5" type="ORF">Vretimale_1318</name>
</gene>
<evidence type="ECO:0000256" key="2">
    <source>
        <dbReference type="SAM" id="SignalP"/>
    </source>
</evidence>
<comment type="caution">
    <text evidence="4">The sequence shown here is derived from an EMBL/GenBank/DDBJ whole genome shotgun (WGS) entry which is preliminary data.</text>
</comment>
<keyword evidence="2" id="KW-0732">Signal</keyword>
<reference evidence="4" key="1">
    <citation type="journal article" date="2021" name="Proc. Natl. Acad. Sci. U.S.A.">
        <title>Three genomes in the algal genus Volvox reveal the fate of a haploid sex-determining region after a transition to homothallism.</title>
        <authorList>
            <person name="Yamamoto K."/>
            <person name="Hamaji T."/>
            <person name="Kawai-Toyooka H."/>
            <person name="Matsuzaki R."/>
            <person name="Takahashi F."/>
            <person name="Nishimura Y."/>
            <person name="Kawachi M."/>
            <person name="Noguchi H."/>
            <person name="Minakuchi Y."/>
            <person name="Umen J.G."/>
            <person name="Toyoda A."/>
            <person name="Nozaki H."/>
        </authorList>
    </citation>
    <scope>NUCLEOTIDE SEQUENCE</scope>
    <source>
        <strain evidence="5">NIES-3785</strain>
        <strain evidence="4">NIES-3786</strain>
    </source>
</reference>
<dbReference type="AlphaFoldDB" id="A0A8J4CKT9"/>
<evidence type="ECO:0000313" key="4">
    <source>
        <dbReference type="EMBL" id="GIL81730.1"/>
    </source>
</evidence>
<dbReference type="PANTHER" id="PTHR46581:SF3">
    <property type="entry name" value="ARABINOSYLTRANSFERASE RRA3"/>
    <property type="match status" value="1"/>
</dbReference>
<feature type="domain" description="Nucleotide-diphospho-sugar transferase" evidence="3">
    <location>
        <begin position="86"/>
        <end position="304"/>
    </location>
</feature>
<keyword evidence="6" id="KW-1185">Reference proteome</keyword>
<protein>
    <recommendedName>
        <fullName evidence="3">Nucleotide-diphospho-sugar transferase domain-containing protein</fullName>
    </recommendedName>
</protein>
<dbReference type="Proteomes" id="UP000722791">
    <property type="component" value="Unassembled WGS sequence"/>
</dbReference>
<dbReference type="EMBL" id="BNCP01000022">
    <property type="protein sequence ID" value="GIL81730.1"/>
    <property type="molecule type" value="Genomic_DNA"/>
</dbReference>
<dbReference type="Pfam" id="PF03407">
    <property type="entry name" value="Nucleotid_trans"/>
    <property type="match status" value="1"/>
</dbReference>
<dbReference type="GO" id="GO:0080147">
    <property type="term" value="P:root hair cell development"/>
    <property type="evidence" value="ECO:0007669"/>
    <property type="project" value="InterPro"/>
</dbReference>
<dbReference type="InterPro" id="IPR005069">
    <property type="entry name" value="Nucl-diP-sugar_transferase"/>
</dbReference>
<dbReference type="GO" id="GO:0016757">
    <property type="term" value="F:glycosyltransferase activity"/>
    <property type="evidence" value="ECO:0007669"/>
    <property type="project" value="InterPro"/>
</dbReference>
<dbReference type="OrthoDB" id="540503at2759"/>
<accession>A0A8J4CKT9</accession>
<proteinExistence type="inferred from homology"/>
<evidence type="ECO:0000313" key="6">
    <source>
        <dbReference type="Proteomes" id="UP000747110"/>
    </source>
</evidence>
<dbReference type="Proteomes" id="UP000747110">
    <property type="component" value="Unassembled WGS sequence"/>
</dbReference>
<feature type="signal peptide" evidence="2">
    <location>
        <begin position="1"/>
        <end position="29"/>
    </location>
</feature>
<dbReference type="EMBL" id="BNCQ01000002">
    <property type="protein sequence ID" value="GIL95292.1"/>
    <property type="molecule type" value="Genomic_DNA"/>
</dbReference>
<evidence type="ECO:0000259" key="3">
    <source>
        <dbReference type="Pfam" id="PF03407"/>
    </source>
</evidence>
<evidence type="ECO:0000256" key="1">
    <source>
        <dbReference type="ARBA" id="ARBA00007033"/>
    </source>
</evidence>
<name>A0A8J4CKT9_9CHLO</name>
<evidence type="ECO:0000313" key="5">
    <source>
        <dbReference type="EMBL" id="GIL95292.1"/>
    </source>
</evidence>
<sequence>MKIQDKMHRLMSLWLPVMSIAVLASAAAAAVGDTSQFGSTDLKTVLDRIGINKEVMAAVSNGALITPDGKYGMLKLWIDGCQRAGVKNFMVIAIDDDVASACENLGVAYWRKTPQKTADKQASNHGISAQKFQLIREFLALGYSLLLSDVDIVTLQNPFDHLYRDEDVEALSDGYDEQTAYGWDDVYDDPKMGWSRWAHTIRVFTLNSGLFYIRPNERTIALMDRITDRLNKRKEWDQAVFNMEIWFPSHDDYKSSHITVRIMNIDKFMNSKRLFKTIRYDAQYSNHVPVMIHVNYHPDKFQRMQSVWARYVEGDKTALDKYPVGSCFNAPDC</sequence>
<dbReference type="Gene3D" id="3.90.550.10">
    <property type="entry name" value="Spore Coat Polysaccharide Biosynthesis Protein SpsA, Chain A"/>
    <property type="match status" value="1"/>
</dbReference>
<comment type="similarity">
    <text evidence="1">Belongs to the glycosyltransferase 77 family.</text>
</comment>
<dbReference type="InterPro" id="IPR029044">
    <property type="entry name" value="Nucleotide-diphossugar_trans"/>
</dbReference>